<dbReference type="AlphaFoldDB" id="A0A4Z2GE35"/>
<proteinExistence type="predicted"/>
<sequence>MKAGVNQGKAVAQIILGTASDISGHREKREVFSPETVGALLPPCLRASVPLCLCASLQPQPLQPLADGPEQTPLGRR</sequence>
<name>A0A4Z2GE35_9TELE</name>
<comment type="caution">
    <text evidence="1">The sequence shown here is derived from an EMBL/GenBank/DDBJ whole genome shotgun (WGS) entry which is preliminary data.</text>
</comment>
<evidence type="ECO:0000313" key="2">
    <source>
        <dbReference type="Proteomes" id="UP000314294"/>
    </source>
</evidence>
<accession>A0A4Z2GE35</accession>
<organism evidence="1 2">
    <name type="scientific">Liparis tanakae</name>
    <name type="common">Tanaka's snailfish</name>
    <dbReference type="NCBI Taxonomy" id="230148"/>
    <lineage>
        <taxon>Eukaryota</taxon>
        <taxon>Metazoa</taxon>
        <taxon>Chordata</taxon>
        <taxon>Craniata</taxon>
        <taxon>Vertebrata</taxon>
        <taxon>Euteleostomi</taxon>
        <taxon>Actinopterygii</taxon>
        <taxon>Neopterygii</taxon>
        <taxon>Teleostei</taxon>
        <taxon>Neoteleostei</taxon>
        <taxon>Acanthomorphata</taxon>
        <taxon>Eupercaria</taxon>
        <taxon>Perciformes</taxon>
        <taxon>Cottioidei</taxon>
        <taxon>Cottales</taxon>
        <taxon>Liparidae</taxon>
        <taxon>Liparis</taxon>
    </lineage>
</organism>
<protein>
    <submittedName>
        <fullName evidence="1">Uncharacterized protein</fullName>
    </submittedName>
</protein>
<dbReference type="EMBL" id="SRLO01000579">
    <property type="protein sequence ID" value="TNN51530.1"/>
    <property type="molecule type" value="Genomic_DNA"/>
</dbReference>
<gene>
    <name evidence="1" type="ORF">EYF80_038271</name>
</gene>
<reference evidence="1 2" key="1">
    <citation type="submission" date="2019-03" db="EMBL/GenBank/DDBJ databases">
        <title>First draft genome of Liparis tanakae, snailfish: a comprehensive survey of snailfish specific genes.</title>
        <authorList>
            <person name="Kim W."/>
            <person name="Song I."/>
            <person name="Jeong J.-H."/>
            <person name="Kim D."/>
            <person name="Kim S."/>
            <person name="Ryu S."/>
            <person name="Song J.Y."/>
            <person name="Lee S.K."/>
        </authorList>
    </citation>
    <scope>NUCLEOTIDE SEQUENCE [LARGE SCALE GENOMIC DNA]</scope>
    <source>
        <tissue evidence="1">Muscle</tissue>
    </source>
</reference>
<evidence type="ECO:0000313" key="1">
    <source>
        <dbReference type="EMBL" id="TNN51530.1"/>
    </source>
</evidence>
<keyword evidence="2" id="KW-1185">Reference proteome</keyword>
<dbReference type="Proteomes" id="UP000314294">
    <property type="component" value="Unassembled WGS sequence"/>
</dbReference>